<accession>A0A0H3HNZ9</accession>
<dbReference type="RefSeq" id="WP_004534650.1">
    <property type="nucleotide sequence ID" value="NC_017831.1"/>
</dbReference>
<reference evidence="1 2" key="1">
    <citation type="journal article" date="2012" name="PLoS ONE">
        <title>Evolution of Burkholderia pseudomallei in recurrent melioidosis.</title>
        <authorList>
            <person name="Hayden H.S."/>
            <person name="Lim R."/>
            <person name="Brittnacher M.J."/>
            <person name="Sims E.H."/>
            <person name="Ramage E.R."/>
            <person name="Fong C."/>
            <person name="Wu Z."/>
            <person name="Crist E."/>
            <person name="Chang J."/>
            <person name="Zhou Y."/>
            <person name="Radey M."/>
            <person name="Rohmer L."/>
            <person name="Haugen E."/>
            <person name="Gillett W."/>
            <person name="Wuthiekanun V."/>
            <person name="Peacock S.J."/>
            <person name="Kaul R."/>
            <person name="Miller S.I."/>
            <person name="Manoil C."/>
            <person name="Jacobs M.A."/>
        </authorList>
    </citation>
    <scope>NUCLEOTIDE SEQUENCE [LARGE SCALE GENOMIC DNA]</scope>
    <source>
        <strain evidence="1 2">1026b</strain>
    </source>
</reference>
<dbReference type="GeneID" id="93059940"/>
<dbReference type="AlphaFoldDB" id="A0A0H3HNZ9"/>
<evidence type="ECO:0000313" key="1">
    <source>
        <dbReference type="EMBL" id="AFI66640.1"/>
    </source>
</evidence>
<evidence type="ECO:0000313" key="2">
    <source>
        <dbReference type="Proteomes" id="UP000010087"/>
    </source>
</evidence>
<dbReference type="PROSITE" id="PS51257">
    <property type="entry name" value="PROKAR_LIPOPROTEIN"/>
    <property type="match status" value="1"/>
</dbReference>
<organism evidence="1 2">
    <name type="scientific">Burkholderia pseudomallei (strain 1026b)</name>
    <dbReference type="NCBI Taxonomy" id="884204"/>
    <lineage>
        <taxon>Bacteria</taxon>
        <taxon>Pseudomonadati</taxon>
        <taxon>Pseudomonadota</taxon>
        <taxon>Betaproteobacteria</taxon>
        <taxon>Burkholderiales</taxon>
        <taxon>Burkholderiaceae</taxon>
        <taxon>Burkholderia</taxon>
        <taxon>pseudomallei group</taxon>
    </lineage>
</organism>
<keyword evidence="1" id="KW-0449">Lipoprotein</keyword>
<dbReference type="EMBL" id="CP002833">
    <property type="protein sequence ID" value="AFI66640.1"/>
    <property type="molecule type" value="Genomic_DNA"/>
</dbReference>
<gene>
    <name evidence="1" type="ordered locus">BP1026B_I2024</name>
</gene>
<dbReference type="PATRIC" id="fig|884204.6.peg.2441"/>
<dbReference type="KEGG" id="bpz:BP1026B_I2024"/>
<sequence>MHRIFRNSVIGVLWCGCVAQAGAMSRGPVPLDVKRIDGKPAACIPTSDEGQAEMRLGFIGVSRATGPVSPDVIYWQVEVSDNVPPVYLKRGDCIVYGQSIPGATVLTPPKRFDVGKWYNFAVMPGGKAEGPIYRGTFCISGKQGDSGRVVLRSENKDACSSGR</sequence>
<proteinExistence type="predicted"/>
<protein>
    <submittedName>
        <fullName evidence="1">Putative lipoprotein</fullName>
    </submittedName>
</protein>
<name>A0A0H3HNZ9_BURP2</name>
<dbReference type="Proteomes" id="UP000010087">
    <property type="component" value="Chromosome 1"/>
</dbReference>